<reference evidence="1 2" key="1">
    <citation type="submission" date="2018-10" db="EMBL/GenBank/DDBJ databases">
        <title>Genomic Encyclopedia of Archaeal and Bacterial Type Strains, Phase II (KMG-II): from individual species to whole genera.</title>
        <authorList>
            <person name="Goeker M."/>
        </authorList>
    </citation>
    <scope>NUCLEOTIDE SEQUENCE [LARGE SCALE GENOMIC DNA]</scope>
    <source>
        <strain evidence="1 2">DSM 29466</strain>
    </source>
</reference>
<evidence type="ECO:0000313" key="2">
    <source>
        <dbReference type="Proteomes" id="UP000269157"/>
    </source>
</evidence>
<evidence type="ECO:0000313" key="1">
    <source>
        <dbReference type="EMBL" id="RLJ36229.1"/>
    </source>
</evidence>
<dbReference type="PIRSF" id="PIRSF009320">
    <property type="entry name" value="Nuc_binding_HP_1000"/>
    <property type="match status" value="1"/>
</dbReference>
<sequence>MPNENMKVIAIMTRKGGAGKTTLTRALVSAAMSRGKRCLVFDADPQQALARWANKLKISDPLFSIEPLTVVKDLSEKTDAAYENDTADYIFIDTIGAAGAWADDLAAESDAVVVPMMLSDDDLEITTDTFNWYVGLRERAEDPDALPSFHVVLSNVPAKQSKAELEVERQAVSQFPVMEDYFMQRKQHKDASAEGFIHQIAIDRRNSEKPLMRVHAKHFDEALEEATSILDALTEAS</sequence>
<dbReference type="CDD" id="cd02042">
    <property type="entry name" value="ParAB_family"/>
    <property type="match status" value="1"/>
</dbReference>
<name>A0A497VDI3_9RHOB</name>
<dbReference type="PANTHER" id="PTHR13696">
    <property type="entry name" value="P-LOOP CONTAINING NUCLEOSIDE TRIPHOSPHATE HYDROLASE"/>
    <property type="match status" value="1"/>
</dbReference>
<keyword evidence="2" id="KW-1185">Reference proteome</keyword>
<comment type="caution">
    <text evidence="1">The sequence shown here is derived from an EMBL/GenBank/DDBJ whole genome shotgun (WGS) entry which is preliminary data.</text>
</comment>
<dbReference type="Pfam" id="PF07015">
    <property type="entry name" value="VirC1"/>
    <property type="match status" value="1"/>
</dbReference>
<dbReference type="AlphaFoldDB" id="A0A497VDI3"/>
<organism evidence="1 2">
    <name type="scientific">Litoreibacter meonggei</name>
    <dbReference type="NCBI Taxonomy" id="1049199"/>
    <lineage>
        <taxon>Bacteria</taxon>
        <taxon>Pseudomonadati</taxon>
        <taxon>Pseudomonadota</taxon>
        <taxon>Alphaproteobacteria</taxon>
        <taxon>Rhodobacterales</taxon>
        <taxon>Roseobacteraceae</taxon>
        <taxon>Litoreibacter</taxon>
    </lineage>
</organism>
<gene>
    <name evidence="1" type="ORF">BCF46_3811</name>
</gene>
<protein>
    <submittedName>
        <fullName evidence="1">Chromosome partitioning protein</fullName>
    </submittedName>
</protein>
<dbReference type="InterPro" id="IPR050678">
    <property type="entry name" value="DNA_Partitioning_ATPase"/>
</dbReference>
<dbReference type="InterPro" id="IPR009744">
    <property type="entry name" value="VirC1"/>
</dbReference>
<dbReference type="Gene3D" id="3.40.50.300">
    <property type="entry name" value="P-loop containing nucleotide triphosphate hydrolases"/>
    <property type="match status" value="1"/>
</dbReference>
<dbReference type="PANTHER" id="PTHR13696:SF96">
    <property type="entry name" value="COBQ_COBB_MIND_PARA NUCLEOTIDE BINDING DOMAIN-CONTAINING PROTEIN"/>
    <property type="match status" value="1"/>
</dbReference>
<dbReference type="InterPro" id="IPR027417">
    <property type="entry name" value="P-loop_NTPase"/>
</dbReference>
<dbReference type="EMBL" id="RCCE01000009">
    <property type="protein sequence ID" value="RLJ36229.1"/>
    <property type="molecule type" value="Genomic_DNA"/>
</dbReference>
<dbReference type="SUPFAM" id="SSF52540">
    <property type="entry name" value="P-loop containing nucleoside triphosphate hydrolases"/>
    <property type="match status" value="1"/>
</dbReference>
<proteinExistence type="predicted"/>
<accession>A0A497VDI3</accession>
<dbReference type="Proteomes" id="UP000269157">
    <property type="component" value="Unassembled WGS sequence"/>
</dbReference>